<reference evidence="2 3" key="2">
    <citation type="submission" date="2024-09" db="EMBL/GenBank/DDBJ databases">
        <title>Draft genome sequence of Candidatus Magnetaquicoccaceae bacterium FCR-1.</title>
        <authorList>
            <person name="Shimoshige H."/>
            <person name="Shimamura S."/>
            <person name="Taoka A."/>
            <person name="Kobayashi H."/>
            <person name="Maekawa T."/>
        </authorList>
    </citation>
    <scope>NUCLEOTIDE SEQUENCE [LARGE SCALE GENOMIC DNA]</scope>
    <source>
        <strain evidence="2 3">FCR-1</strain>
    </source>
</reference>
<organism evidence="2 3">
    <name type="scientific">Candidatus Magnetaquiglobus chichijimensis</name>
    <dbReference type="NCBI Taxonomy" id="3141448"/>
    <lineage>
        <taxon>Bacteria</taxon>
        <taxon>Pseudomonadati</taxon>
        <taxon>Pseudomonadota</taxon>
        <taxon>Magnetococcia</taxon>
        <taxon>Magnetococcales</taxon>
        <taxon>Candidatus Magnetaquicoccaceae</taxon>
        <taxon>Candidatus Magnetaquiglobus</taxon>
    </lineage>
</organism>
<keyword evidence="3" id="KW-1185">Reference proteome</keyword>
<keyword evidence="1" id="KW-1133">Transmembrane helix</keyword>
<dbReference type="Proteomes" id="UP001628193">
    <property type="component" value="Unassembled WGS sequence"/>
</dbReference>
<comment type="caution">
    <text evidence="2">The sequence shown here is derived from an EMBL/GenBank/DDBJ whole genome shotgun (WGS) entry which is preliminary data.</text>
</comment>
<protein>
    <recommendedName>
        <fullName evidence="4">Positive regulator of sigma E, RseC/MucC</fullName>
    </recommendedName>
</protein>
<evidence type="ECO:0000313" key="2">
    <source>
        <dbReference type="EMBL" id="GAB0057465.1"/>
    </source>
</evidence>
<accession>A0ABQ0C9A2</accession>
<sequence length="170" mass="18962">MPEPRRIEKPKMIREEGLVVALEGAYAVVSGQRQKMCGSCHNSQSCTVLSGELGQRSIKIRALNACHAQVGERVSIEISERTFLRASFLVYILPLVVLFAMVAWARYLIQTFGWSVDIEAWSAVVGFVSLAATFFWLHRRSHRSDRDGGPVVVEVLSTDWCHGQPPGFLS</sequence>
<dbReference type="EMBL" id="BAAFGK010000004">
    <property type="protein sequence ID" value="GAB0057465.1"/>
    <property type="molecule type" value="Genomic_DNA"/>
</dbReference>
<name>A0ABQ0C9A2_9PROT</name>
<gene>
    <name evidence="2" type="ORF">SIID45300_01793</name>
</gene>
<reference evidence="2 3" key="1">
    <citation type="submission" date="2024-05" db="EMBL/GenBank/DDBJ databases">
        <authorList>
            <consortium name="Candidatus Magnetaquicoccaceae bacterium FCR-1 genome sequencing consortium"/>
            <person name="Shimoshige H."/>
            <person name="Shimamura S."/>
            <person name="Taoka A."/>
            <person name="Kobayashi H."/>
            <person name="Maekawa T."/>
        </authorList>
    </citation>
    <scope>NUCLEOTIDE SEQUENCE [LARGE SCALE GENOMIC DNA]</scope>
    <source>
        <strain evidence="2 3">FCR-1</strain>
    </source>
</reference>
<feature type="transmembrane region" description="Helical" evidence="1">
    <location>
        <begin position="88"/>
        <end position="108"/>
    </location>
</feature>
<keyword evidence="1" id="KW-0812">Transmembrane</keyword>
<dbReference type="RefSeq" id="WP_420905161.1">
    <property type="nucleotide sequence ID" value="NZ_BAAFGK010000004.1"/>
</dbReference>
<proteinExistence type="predicted"/>
<dbReference type="PANTHER" id="PTHR35867:SF1">
    <property type="entry name" value="PROTEIN RSEC"/>
    <property type="match status" value="1"/>
</dbReference>
<keyword evidence="1" id="KW-0472">Membrane</keyword>
<dbReference type="Pfam" id="PF04246">
    <property type="entry name" value="RseC_MucC"/>
    <property type="match status" value="1"/>
</dbReference>
<dbReference type="PIRSF" id="PIRSF004923">
    <property type="entry name" value="RseC"/>
    <property type="match status" value="1"/>
</dbReference>
<evidence type="ECO:0008006" key="4">
    <source>
        <dbReference type="Google" id="ProtNLM"/>
    </source>
</evidence>
<dbReference type="InterPro" id="IPR026268">
    <property type="entry name" value="RseC"/>
</dbReference>
<dbReference type="InterPro" id="IPR007359">
    <property type="entry name" value="SigmaE_reg_RseC_MucC"/>
</dbReference>
<dbReference type="PANTHER" id="PTHR35867">
    <property type="entry name" value="PROTEIN RSEC"/>
    <property type="match status" value="1"/>
</dbReference>
<feature type="transmembrane region" description="Helical" evidence="1">
    <location>
        <begin position="120"/>
        <end position="137"/>
    </location>
</feature>
<evidence type="ECO:0000256" key="1">
    <source>
        <dbReference type="SAM" id="Phobius"/>
    </source>
</evidence>
<evidence type="ECO:0000313" key="3">
    <source>
        <dbReference type="Proteomes" id="UP001628193"/>
    </source>
</evidence>